<dbReference type="PANTHER" id="PTHR31025">
    <property type="entry name" value="SI:CH211-196P9.1-RELATED"/>
    <property type="match status" value="1"/>
</dbReference>
<proteinExistence type="predicted"/>
<evidence type="ECO:0000313" key="2">
    <source>
        <dbReference type="Proteomes" id="UP000694546"/>
    </source>
</evidence>
<dbReference type="GeneTree" id="ENSGT00940000163828"/>
<dbReference type="PANTHER" id="PTHR31025:SF30">
    <property type="entry name" value="SI:DKEY-15H8.17"/>
    <property type="match status" value="1"/>
</dbReference>
<keyword evidence="2" id="KW-1185">Reference proteome</keyword>
<dbReference type="Ensembl" id="ENSGMOT00000055243.1">
    <property type="protein sequence ID" value="ENSGMOP00000055228.1"/>
    <property type="gene ID" value="ENSGMOG00000030974.1"/>
</dbReference>
<evidence type="ECO:0000313" key="1">
    <source>
        <dbReference type="Ensembl" id="ENSGMOP00000055228.1"/>
    </source>
</evidence>
<dbReference type="OMA" id="QWRTRIE"/>
<name>A0A8C5C342_GADMO</name>
<dbReference type="Proteomes" id="UP000694546">
    <property type="component" value="Chromosome 4"/>
</dbReference>
<sequence length="748" mass="85740">MIEGVKFDSVFNKLKHFHVCQPGLPPCLGHDLFEGIVSNDLALYIENLVSVGKHFSYTQLNRSISNLKLQGSDASNRPCDVRPKGQKLGGSAAQNWCLLRLLPILIGDRIKNPLEDQVWLLCLKLREIVELICAPKIHANQVAYLNILIREYLDSRVSLFPDKSAKPKHHYLLHYPDLILKFGPLIRLWTLRFESKHTYFKQCARKLRNFKSLGSTLDIIRGTLPHIDDETLGRLVESLSAMGLREADDMMYIREDDIKDLLSIVDCRKLLHKFSNRGKASFIAKGHQDLSQILTLTPVSELETTVQSPMIPAGNSNWTTSFRVPLEKCRASLRRKLNEKEKPDISDRRHMVRMMVDEMRQHCLNPTLSQCAFIAKGIIEKYPNSLQDRTEEGEKMGSGHYTLCQQLKSRVDNLNRNNTLARLRKERRPAVTPAATAGNSEPARKCAKTDSYGCINWQPIVLPEGETKESLLHKKEELKLIFSHEGQRGADRARVAELMETTFETQRRNINMLPAMQKLIKEWPFLFQKRFLLDHFNQLTGIELDARLRESMESKGKRVMTFFQSQLLRWGKEVRTVLANLAKEPEVDPCLAVVLTMMAFFHEKEDALFILADLTTTQADAETQLSLPRTPRIILLGDSILSAKQWMLALEGKVFITPTNLQMDFTSALAVLFGSHYAFNIEYQPEAASTLDFIQRFLVRINPEFSKCTAKFQTSKKTNKMVQRKQVSLNPHVAAFIRDFTEFDWQNF</sequence>
<protein>
    <submittedName>
        <fullName evidence="1">Uncharacterized protein</fullName>
    </submittedName>
</protein>
<reference evidence="1" key="1">
    <citation type="submission" date="2025-08" db="UniProtKB">
        <authorList>
            <consortium name="Ensembl"/>
        </authorList>
    </citation>
    <scope>IDENTIFICATION</scope>
</reference>
<accession>A0A8C5C342</accession>
<organism evidence="1 2">
    <name type="scientific">Gadus morhua</name>
    <name type="common">Atlantic cod</name>
    <dbReference type="NCBI Taxonomy" id="8049"/>
    <lineage>
        <taxon>Eukaryota</taxon>
        <taxon>Metazoa</taxon>
        <taxon>Chordata</taxon>
        <taxon>Craniata</taxon>
        <taxon>Vertebrata</taxon>
        <taxon>Euteleostomi</taxon>
        <taxon>Actinopterygii</taxon>
        <taxon>Neopterygii</taxon>
        <taxon>Teleostei</taxon>
        <taxon>Neoteleostei</taxon>
        <taxon>Acanthomorphata</taxon>
        <taxon>Zeiogadaria</taxon>
        <taxon>Gadariae</taxon>
        <taxon>Gadiformes</taxon>
        <taxon>Gadoidei</taxon>
        <taxon>Gadidae</taxon>
        <taxon>Gadus</taxon>
    </lineage>
</organism>
<reference evidence="1" key="2">
    <citation type="submission" date="2025-09" db="UniProtKB">
        <authorList>
            <consortium name="Ensembl"/>
        </authorList>
    </citation>
    <scope>IDENTIFICATION</scope>
</reference>
<dbReference type="AlphaFoldDB" id="A0A8C5C342"/>